<dbReference type="Gene3D" id="3.30.200.20">
    <property type="entry name" value="Phosphorylase Kinase, domain 1"/>
    <property type="match status" value="1"/>
</dbReference>
<accession>A0A0F9XZE1</accession>
<dbReference type="Gene3D" id="3.90.1200.10">
    <property type="match status" value="1"/>
</dbReference>
<keyword evidence="3" id="KW-0547">Nucleotide-binding</keyword>
<evidence type="ECO:0000313" key="7">
    <source>
        <dbReference type="EMBL" id="KKO04812.1"/>
    </source>
</evidence>
<dbReference type="InterPro" id="IPR002575">
    <property type="entry name" value="Aminoglycoside_PTrfase"/>
</dbReference>
<gene>
    <name evidence="7" type="ORF">LCGC14_0081240</name>
</gene>
<dbReference type="AlphaFoldDB" id="A0A0F9XZE1"/>
<comment type="similarity">
    <text evidence="1">Belongs to the methylthioribose kinase family.</text>
</comment>
<keyword evidence="5" id="KW-0067">ATP-binding</keyword>
<dbReference type="GO" id="GO:0016301">
    <property type="term" value="F:kinase activity"/>
    <property type="evidence" value="ECO:0007669"/>
    <property type="project" value="UniProtKB-KW"/>
</dbReference>
<dbReference type="GO" id="GO:0005524">
    <property type="term" value="F:ATP binding"/>
    <property type="evidence" value="ECO:0007669"/>
    <property type="project" value="UniProtKB-KW"/>
</dbReference>
<comment type="caution">
    <text evidence="7">The sequence shown here is derived from an EMBL/GenBank/DDBJ whole genome shotgun (WGS) entry which is preliminary data.</text>
</comment>
<dbReference type="PANTHER" id="PTHR34273:SF2">
    <property type="entry name" value="METHYLTHIORIBOSE KINASE"/>
    <property type="match status" value="1"/>
</dbReference>
<dbReference type="InterPro" id="IPR011009">
    <property type="entry name" value="Kinase-like_dom_sf"/>
</dbReference>
<dbReference type="SUPFAM" id="SSF56112">
    <property type="entry name" value="Protein kinase-like (PK-like)"/>
    <property type="match status" value="1"/>
</dbReference>
<dbReference type="PANTHER" id="PTHR34273">
    <property type="entry name" value="METHYLTHIORIBOSE KINASE"/>
    <property type="match status" value="1"/>
</dbReference>
<evidence type="ECO:0000259" key="6">
    <source>
        <dbReference type="Pfam" id="PF01636"/>
    </source>
</evidence>
<proteinExistence type="inferred from homology"/>
<protein>
    <recommendedName>
        <fullName evidence="6">Aminoglycoside phosphotransferase domain-containing protein</fullName>
    </recommendedName>
</protein>
<sequence>MLQINEDSTFISLQDYLISKGWLKDQEKITQISKAGEGNMNVVLRVATNLRSIIVKQSRPFVQKYQNIPAPIDRIAVENTFYKAIENSNITSHIPTIIGFDPDTHILVMEDLGDCDDMTFLYKQRNISNNQFNILIAIIHQIHNTKPPSNFPDNIKMRELNHQHIFILPFLSDNGFSLNDIQLGLQELSLPYKEDESLKEKITFIGERYLSQGNTLLHGDYYPGSWMLKDNQLFIIDPEFGFLGFKEFDLGVMAAHLIIATHNISYIEKIETSYPSKIDSELLQNIAGIEIMRRLIGLAQLPINRTLLEKAELLTMAKNLILS</sequence>
<evidence type="ECO:0000256" key="3">
    <source>
        <dbReference type="ARBA" id="ARBA00022741"/>
    </source>
</evidence>
<evidence type="ECO:0000256" key="1">
    <source>
        <dbReference type="ARBA" id="ARBA00010165"/>
    </source>
</evidence>
<reference evidence="7" key="1">
    <citation type="journal article" date="2015" name="Nature">
        <title>Complex archaea that bridge the gap between prokaryotes and eukaryotes.</title>
        <authorList>
            <person name="Spang A."/>
            <person name="Saw J.H."/>
            <person name="Jorgensen S.L."/>
            <person name="Zaremba-Niedzwiedzka K."/>
            <person name="Martijn J."/>
            <person name="Lind A.E."/>
            <person name="van Eijk R."/>
            <person name="Schleper C."/>
            <person name="Guy L."/>
            <person name="Ettema T.J."/>
        </authorList>
    </citation>
    <scope>NUCLEOTIDE SEQUENCE</scope>
</reference>
<evidence type="ECO:0000256" key="5">
    <source>
        <dbReference type="ARBA" id="ARBA00022840"/>
    </source>
</evidence>
<feature type="domain" description="Aminoglycoside phosphotransferase" evidence="6">
    <location>
        <begin position="35"/>
        <end position="258"/>
    </location>
</feature>
<keyword evidence="4" id="KW-0418">Kinase</keyword>
<organism evidence="7">
    <name type="scientific">marine sediment metagenome</name>
    <dbReference type="NCBI Taxonomy" id="412755"/>
    <lineage>
        <taxon>unclassified sequences</taxon>
        <taxon>metagenomes</taxon>
        <taxon>ecological metagenomes</taxon>
    </lineage>
</organism>
<evidence type="ECO:0000256" key="4">
    <source>
        <dbReference type="ARBA" id="ARBA00022777"/>
    </source>
</evidence>
<dbReference type="Pfam" id="PF01636">
    <property type="entry name" value="APH"/>
    <property type="match status" value="1"/>
</dbReference>
<dbReference type="EMBL" id="LAZR01000021">
    <property type="protein sequence ID" value="KKO04812.1"/>
    <property type="molecule type" value="Genomic_DNA"/>
</dbReference>
<evidence type="ECO:0000256" key="2">
    <source>
        <dbReference type="ARBA" id="ARBA00022679"/>
    </source>
</evidence>
<name>A0A0F9XZE1_9ZZZZ</name>
<keyword evidence="2" id="KW-0808">Transferase</keyword>